<proteinExistence type="inferred from homology"/>
<dbReference type="InterPro" id="IPR002347">
    <property type="entry name" value="SDR_fam"/>
</dbReference>
<organism evidence="4 5">
    <name type="scientific">Streptomyces glebosus</name>
    <dbReference type="NCBI Taxonomy" id="249580"/>
    <lineage>
        <taxon>Bacteria</taxon>
        <taxon>Bacillati</taxon>
        <taxon>Actinomycetota</taxon>
        <taxon>Actinomycetes</taxon>
        <taxon>Kitasatosporales</taxon>
        <taxon>Streptomycetaceae</taxon>
        <taxon>Streptomyces</taxon>
    </lineage>
</organism>
<comment type="similarity">
    <text evidence="1">Belongs to the short-chain dehydrogenases/reductases (SDR) family.</text>
</comment>
<dbReference type="PANTHER" id="PTHR44196:SF1">
    <property type="entry name" value="DEHYDROGENASE_REDUCTASE SDR FAMILY MEMBER 7B"/>
    <property type="match status" value="1"/>
</dbReference>
<protein>
    <submittedName>
        <fullName evidence="4">Short-chain dehydrogenase</fullName>
    </submittedName>
</protein>
<dbReference type="Pfam" id="PF00106">
    <property type="entry name" value="adh_short"/>
    <property type="match status" value="1"/>
</dbReference>
<dbReference type="GO" id="GO:0016020">
    <property type="term" value="C:membrane"/>
    <property type="evidence" value="ECO:0007669"/>
    <property type="project" value="TreeGrafter"/>
</dbReference>
<dbReference type="PRINTS" id="PR00081">
    <property type="entry name" value="GDHRDH"/>
</dbReference>
<feature type="region of interest" description="Disordered" evidence="3">
    <location>
        <begin position="198"/>
        <end position="230"/>
    </location>
</feature>
<dbReference type="Proteomes" id="UP000430079">
    <property type="component" value="Unassembled WGS sequence"/>
</dbReference>
<gene>
    <name evidence="4" type="ORF">Sgleb_13920</name>
</gene>
<dbReference type="CDD" id="cd05233">
    <property type="entry name" value="SDR_c"/>
    <property type="match status" value="1"/>
</dbReference>
<dbReference type="RefSeq" id="WP_190143560.1">
    <property type="nucleotide sequence ID" value="NZ_BLIO01000001.1"/>
</dbReference>
<sequence length="250" mass="25902">MSPQSPSPLSGRLAVVTGAARGLGACMVRALVRRGATVALVGLEEAELERVVASFPGRAHHWCADISDEAALTEVAARVQQQLGPPSVGVANAGVAAVGSFLQSDADTWRRVIEVNLIGSSLTARAFVPGLLTTRGYYLQVASLASMTAAPMMSAYCASKSGVEAFAHALRARLPWPAGKVYRPQAVAGRVVRGMERRAPARTAGNEAGWRSVAGPGGVRPDRQQTAGSLGKWCSAGGVEDLSGDVAGLW</sequence>
<evidence type="ECO:0000256" key="2">
    <source>
        <dbReference type="ARBA" id="ARBA00023002"/>
    </source>
</evidence>
<dbReference type="AlphaFoldDB" id="A0A640SUX8"/>
<dbReference type="PANTHER" id="PTHR44196">
    <property type="entry name" value="DEHYDROGENASE/REDUCTASE SDR FAMILY MEMBER 7B"/>
    <property type="match status" value="1"/>
</dbReference>
<dbReference type="InterPro" id="IPR020904">
    <property type="entry name" value="Sc_DH/Rdtase_CS"/>
</dbReference>
<dbReference type="InterPro" id="IPR036291">
    <property type="entry name" value="NAD(P)-bd_dom_sf"/>
</dbReference>
<keyword evidence="5" id="KW-1185">Reference proteome</keyword>
<evidence type="ECO:0000313" key="4">
    <source>
        <dbReference type="EMBL" id="GFE13345.1"/>
    </source>
</evidence>
<evidence type="ECO:0000256" key="1">
    <source>
        <dbReference type="ARBA" id="ARBA00006484"/>
    </source>
</evidence>
<dbReference type="SUPFAM" id="SSF51735">
    <property type="entry name" value="NAD(P)-binding Rossmann-fold domains"/>
    <property type="match status" value="1"/>
</dbReference>
<evidence type="ECO:0000256" key="3">
    <source>
        <dbReference type="SAM" id="MobiDB-lite"/>
    </source>
</evidence>
<dbReference type="GO" id="GO:0016491">
    <property type="term" value="F:oxidoreductase activity"/>
    <property type="evidence" value="ECO:0007669"/>
    <property type="project" value="UniProtKB-KW"/>
</dbReference>
<accession>A0A640SUX8</accession>
<reference evidence="4 5" key="1">
    <citation type="submission" date="2019-12" db="EMBL/GenBank/DDBJ databases">
        <title>Whole genome shotgun sequence of Streptomyces hygroscopicus subsp. glebosus NBRC 13786.</title>
        <authorList>
            <person name="Ichikawa N."/>
            <person name="Kimura A."/>
            <person name="Kitahashi Y."/>
            <person name="Komaki H."/>
            <person name="Tamura T."/>
        </authorList>
    </citation>
    <scope>NUCLEOTIDE SEQUENCE [LARGE SCALE GENOMIC DNA]</scope>
    <source>
        <strain evidence="4 5">NBRC 13786</strain>
    </source>
</reference>
<name>A0A640SUX8_9ACTN</name>
<dbReference type="EMBL" id="BLIO01000001">
    <property type="protein sequence ID" value="GFE13345.1"/>
    <property type="molecule type" value="Genomic_DNA"/>
</dbReference>
<evidence type="ECO:0000313" key="5">
    <source>
        <dbReference type="Proteomes" id="UP000430079"/>
    </source>
</evidence>
<comment type="caution">
    <text evidence="4">The sequence shown here is derived from an EMBL/GenBank/DDBJ whole genome shotgun (WGS) entry which is preliminary data.</text>
</comment>
<dbReference type="PROSITE" id="PS00061">
    <property type="entry name" value="ADH_SHORT"/>
    <property type="match status" value="1"/>
</dbReference>
<dbReference type="Gene3D" id="3.40.50.720">
    <property type="entry name" value="NAD(P)-binding Rossmann-like Domain"/>
    <property type="match status" value="1"/>
</dbReference>
<keyword evidence="2" id="KW-0560">Oxidoreductase</keyword>